<name>A0A7L5AP37_9MICO</name>
<organism evidence="1 2">
    <name type="scientific">Marisediminicola antarctica</name>
    <dbReference type="NCBI Taxonomy" id="674079"/>
    <lineage>
        <taxon>Bacteria</taxon>
        <taxon>Bacillati</taxon>
        <taxon>Actinomycetota</taxon>
        <taxon>Actinomycetes</taxon>
        <taxon>Micrococcales</taxon>
        <taxon>Microbacteriaceae</taxon>
        <taxon>Marisediminicola</taxon>
    </lineage>
</organism>
<accession>A0A7L5AP37</accession>
<gene>
    <name evidence="1" type="ORF">BHD05_11130</name>
</gene>
<dbReference type="KEGG" id="mant:BHD05_11130"/>
<evidence type="ECO:0000313" key="2">
    <source>
        <dbReference type="Proteomes" id="UP000464507"/>
    </source>
</evidence>
<reference evidence="1 2" key="1">
    <citation type="submission" date="2016-09" db="EMBL/GenBank/DDBJ databases">
        <title>Complete genome sequence of microbes from the polar regions.</title>
        <authorList>
            <person name="Liao L."/>
            <person name="Chen B."/>
        </authorList>
    </citation>
    <scope>NUCLEOTIDE SEQUENCE [LARGE SCALE GENOMIC DNA]</scope>
    <source>
        <strain evidence="1 2">ZS314</strain>
    </source>
</reference>
<dbReference type="Proteomes" id="UP000464507">
    <property type="component" value="Chromosome"/>
</dbReference>
<dbReference type="Gene3D" id="3.30.450.20">
    <property type="entry name" value="PAS domain"/>
    <property type="match status" value="1"/>
</dbReference>
<evidence type="ECO:0008006" key="3">
    <source>
        <dbReference type="Google" id="ProtNLM"/>
    </source>
</evidence>
<dbReference type="RefSeq" id="WP_161886496.1">
    <property type="nucleotide sequence ID" value="NZ_CP017146.1"/>
</dbReference>
<evidence type="ECO:0000313" key="1">
    <source>
        <dbReference type="EMBL" id="QHO70109.1"/>
    </source>
</evidence>
<dbReference type="Pfam" id="PF22673">
    <property type="entry name" value="MCP-like_PDC_1"/>
    <property type="match status" value="1"/>
</dbReference>
<dbReference type="CDD" id="cd12913">
    <property type="entry name" value="PDC1_MCP_like"/>
    <property type="match status" value="1"/>
</dbReference>
<dbReference type="OrthoDB" id="8687362at2"/>
<keyword evidence="2" id="KW-1185">Reference proteome</keyword>
<proteinExistence type="predicted"/>
<protein>
    <recommendedName>
        <fullName evidence="3">Cache domain-containing protein</fullName>
    </recommendedName>
</protein>
<sequence>MTAEVTTVASRAVSAVDGYFADALDALEAWQLDIARDIAAARRSGPLTTSRLDELVAPYARQTLDTPGISVYGAGFIAALDSLADAASHLAWWQGPQRARLTLANQAINKGNIDYSELEWYRVPMLTGEAHIAGPYVDYLCSDEYTITVAAPVSIDDEFVGVTGLDLLIDTVERDLTPRLATLGSAITIVNSAGRVVVSTNRRLATGESLRGDGYRDAERVPCVRTPLEIVLI</sequence>
<dbReference type="EMBL" id="CP017146">
    <property type="protein sequence ID" value="QHO70109.1"/>
    <property type="molecule type" value="Genomic_DNA"/>
</dbReference>
<dbReference type="AlphaFoldDB" id="A0A7L5AP37"/>